<keyword evidence="1" id="KW-0472">Membrane</keyword>
<reference evidence="3" key="1">
    <citation type="submission" date="2022-10" db="EMBL/GenBank/DDBJ databases">
        <title>Genome assembly of Pristionchus species.</title>
        <authorList>
            <person name="Yoshida K."/>
            <person name="Sommer R.J."/>
        </authorList>
    </citation>
    <scope>NUCLEOTIDE SEQUENCE [LARGE SCALE GENOMIC DNA]</scope>
    <source>
        <strain evidence="3">RS5460</strain>
    </source>
</reference>
<protein>
    <submittedName>
        <fullName evidence="2">Uncharacterized protein</fullName>
    </submittedName>
</protein>
<organism evidence="2 3">
    <name type="scientific">Pristionchus mayeri</name>
    <dbReference type="NCBI Taxonomy" id="1317129"/>
    <lineage>
        <taxon>Eukaryota</taxon>
        <taxon>Metazoa</taxon>
        <taxon>Ecdysozoa</taxon>
        <taxon>Nematoda</taxon>
        <taxon>Chromadorea</taxon>
        <taxon>Rhabditida</taxon>
        <taxon>Rhabditina</taxon>
        <taxon>Diplogasteromorpha</taxon>
        <taxon>Diplogasteroidea</taxon>
        <taxon>Neodiplogasteridae</taxon>
        <taxon>Pristionchus</taxon>
    </lineage>
</organism>
<dbReference type="PANTHER" id="PTHR47411:SF3">
    <property type="entry name" value="I-BETA-1,3-N-ACETYLGLUCOSAMINYLTRANSFERASE"/>
    <property type="match status" value="1"/>
</dbReference>
<dbReference type="EMBL" id="BTRK01000006">
    <property type="protein sequence ID" value="GMR61207.1"/>
    <property type="molecule type" value="Genomic_DNA"/>
</dbReference>
<evidence type="ECO:0000256" key="1">
    <source>
        <dbReference type="SAM" id="Phobius"/>
    </source>
</evidence>
<sequence>RCRSRSLALIMLLAIVVYGTCSVLLLIRLSGAPVYFAVKKRWVIYNGYCIHPYLHAGRDVTLRLLSNPSDPNDVLLTELPRDDPSVFEDDLTLLTHSSASALNEKYLRDLLSNWRGPLSIAVSLQSGYSEEFVRDKVNAFNELITKFKILM</sequence>
<dbReference type="AlphaFoldDB" id="A0AAN5DFN1"/>
<keyword evidence="1" id="KW-0812">Transmembrane</keyword>
<feature type="non-terminal residue" evidence="2">
    <location>
        <position position="1"/>
    </location>
</feature>
<keyword evidence="1" id="KW-1133">Transmembrane helix</keyword>
<keyword evidence="3" id="KW-1185">Reference proteome</keyword>
<dbReference type="PANTHER" id="PTHR47411">
    <property type="entry name" value="B3GNT1, BETA-1,3-N-ACETYLGUCOSAMINYLTRANSFERASE 1, HOMOLOG"/>
    <property type="match status" value="1"/>
</dbReference>
<gene>
    <name evidence="2" type="ORF">PMAYCL1PPCAC_31402</name>
</gene>
<evidence type="ECO:0000313" key="3">
    <source>
        <dbReference type="Proteomes" id="UP001328107"/>
    </source>
</evidence>
<dbReference type="Proteomes" id="UP001328107">
    <property type="component" value="Unassembled WGS sequence"/>
</dbReference>
<name>A0AAN5DFN1_9BILA</name>
<feature type="transmembrane region" description="Helical" evidence="1">
    <location>
        <begin position="7"/>
        <end position="27"/>
    </location>
</feature>
<comment type="caution">
    <text evidence="2">The sequence shown here is derived from an EMBL/GenBank/DDBJ whole genome shotgun (WGS) entry which is preliminary data.</text>
</comment>
<accession>A0AAN5DFN1</accession>
<evidence type="ECO:0000313" key="2">
    <source>
        <dbReference type="EMBL" id="GMR61207.1"/>
    </source>
</evidence>
<proteinExistence type="predicted"/>